<dbReference type="InterPro" id="IPR043128">
    <property type="entry name" value="Rev_trsase/Diguanyl_cyclase"/>
</dbReference>
<dbReference type="InterPro" id="IPR035965">
    <property type="entry name" value="PAS-like_dom_sf"/>
</dbReference>
<dbReference type="PROSITE" id="PS50887">
    <property type="entry name" value="GGDEF"/>
    <property type="match status" value="1"/>
</dbReference>
<dbReference type="InterPro" id="IPR000014">
    <property type="entry name" value="PAS"/>
</dbReference>
<evidence type="ECO:0000313" key="2">
    <source>
        <dbReference type="EMBL" id="GAA0736120.1"/>
    </source>
</evidence>
<dbReference type="Gene3D" id="3.30.450.20">
    <property type="entry name" value="PAS domain"/>
    <property type="match status" value="1"/>
</dbReference>
<evidence type="ECO:0000313" key="3">
    <source>
        <dbReference type="Proteomes" id="UP001501510"/>
    </source>
</evidence>
<dbReference type="PANTHER" id="PTHR46663">
    <property type="entry name" value="DIGUANYLATE CYCLASE DGCT-RELATED"/>
    <property type="match status" value="1"/>
</dbReference>
<dbReference type="SUPFAM" id="SSF55785">
    <property type="entry name" value="PYP-like sensor domain (PAS domain)"/>
    <property type="match status" value="1"/>
</dbReference>
<dbReference type="CDD" id="cd00130">
    <property type="entry name" value="PAS"/>
    <property type="match status" value="1"/>
</dbReference>
<dbReference type="NCBIfam" id="TIGR00229">
    <property type="entry name" value="sensory_box"/>
    <property type="match status" value="1"/>
</dbReference>
<protein>
    <submittedName>
        <fullName evidence="2">Sensor domain-containing diguanylate cyclase</fullName>
    </submittedName>
</protein>
<comment type="caution">
    <text evidence="2">The sequence shown here is derived from an EMBL/GenBank/DDBJ whole genome shotgun (WGS) entry which is preliminary data.</text>
</comment>
<keyword evidence="3" id="KW-1185">Reference proteome</keyword>
<dbReference type="SUPFAM" id="SSF55073">
    <property type="entry name" value="Nucleotide cyclase"/>
    <property type="match status" value="1"/>
</dbReference>
<sequence>MKHGGKINNLNQSVIEKFEKSYCYCEIITNFFQVIEDIHILSCNKEFKKITGIIENKDNYIGICEKYKVDLIDKISKNIKSTNKEYDFEWYFNKTQKWGRLKIFIGDKKHVLITVDDVTFYKNNQLKYEYIVDKSLETIIIRELDGSILYCNSTGCDTFQYKLDEIINMNVKDLIDKAIEGYNSFFPLNTITERLYIKKDKTKFFAEEITKILKVGNKSHIVTYIIDITEKKIKEKKFKYLAYFDSLTDLPNRNFFNMELKKELEKIKKYNGNLVVMFLDLDNFKYTNDTYGHGIGDKLLCEASKRVKSVLRKDDLIARIGGDEFTILLKDIKNIDNVKNVMERMIKSFDSPVCIEKNIIINMEFSIGMSIAPRDGENVEELIKRADKNMYANKKSKKNK</sequence>
<dbReference type="Pfam" id="PF00990">
    <property type="entry name" value="GGDEF"/>
    <property type="match status" value="1"/>
</dbReference>
<dbReference type="Proteomes" id="UP001501510">
    <property type="component" value="Unassembled WGS sequence"/>
</dbReference>
<dbReference type="SMART" id="SM00267">
    <property type="entry name" value="GGDEF"/>
    <property type="match status" value="1"/>
</dbReference>
<dbReference type="EMBL" id="BAAACG010000006">
    <property type="protein sequence ID" value="GAA0736120.1"/>
    <property type="molecule type" value="Genomic_DNA"/>
</dbReference>
<dbReference type="Gene3D" id="3.30.70.270">
    <property type="match status" value="1"/>
</dbReference>
<reference evidence="2 3" key="1">
    <citation type="journal article" date="2019" name="Int. J. Syst. Evol. Microbiol.">
        <title>The Global Catalogue of Microorganisms (GCM) 10K type strain sequencing project: providing services to taxonomists for standard genome sequencing and annotation.</title>
        <authorList>
            <consortium name="The Broad Institute Genomics Platform"/>
            <consortium name="The Broad Institute Genome Sequencing Center for Infectious Disease"/>
            <person name="Wu L."/>
            <person name="Ma J."/>
        </authorList>
    </citation>
    <scope>NUCLEOTIDE SEQUENCE [LARGE SCALE GENOMIC DNA]</scope>
    <source>
        <strain evidence="2 3">JCM 1407</strain>
    </source>
</reference>
<dbReference type="RefSeq" id="WP_343759593.1">
    <property type="nucleotide sequence ID" value="NZ_BAAACG010000006.1"/>
</dbReference>
<proteinExistence type="predicted"/>
<dbReference type="CDD" id="cd01949">
    <property type="entry name" value="GGDEF"/>
    <property type="match status" value="1"/>
</dbReference>
<accession>A0ABN1JCP4</accession>
<dbReference type="InterPro" id="IPR000160">
    <property type="entry name" value="GGDEF_dom"/>
</dbReference>
<feature type="domain" description="GGDEF" evidence="1">
    <location>
        <begin position="272"/>
        <end position="400"/>
    </location>
</feature>
<gene>
    <name evidence="2" type="ORF">GCM10008906_10740</name>
</gene>
<dbReference type="Pfam" id="PF13426">
    <property type="entry name" value="PAS_9"/>
    <property type="match status" value="1"/>
</dbReference>
<organism evidence="2 3">
    <name type="scientific">Clostridium oceanicum</name>
    <dbReference type="NCBI Taxonomy" id="1543"/>
    <lineage>
        <taxon>Bacteria</taxon>
        <taxon>Bacillati</taxon>
        <taxon>Bacillota</taxon>
        <taxon>Clostridia</taxon>
        <taxon>Eubacteriales</taxon>
        <taxon>Clostridiaceae</taxon>
        <taxon>Clostridium</taxon>
    </lineage>
</organism>
<dbReference type="PANTHER" id="PTHR46663:SF3">
    <property type="entry name" value="SLL0267 PROTEIN"/>
    <property type="match status" value="1"/>
</dbReference>
<dbReference type="InterPro" id="IPR029787">
    <property type="entry name" value="Nucleotide_cyclase"/>
</dbReference>
<name>A0ABN1JCP4_9CLOT</name>
<evidence type="ECO:0000259" key="1">
    <source>
        <dbReference type="PROSITE" id="PS50887"/>
    </source>
</evidence>
<dbReference type="NCBIfam" id="TIGR00254">
    <property type="entry name" value="GGDEF"/>
    <property type="match status" value="1"/>
</dbReference>
<dbReference type="InterPro" id="IPR052163">
    <property type="entry name" value="DGC-Regulatory_Protein"/>
</dbReference>